<comment type="caution">
    <text evidence="9">The sequence shown here is derived from an EMBL/GenBank/DDBJ whole genome shotgun (WGS) entry which is preliminary data.</text>
</comment>
<evidence type="ECO:0000256" key="8">
    <source>
        <dbReference type="ARBA" id="ARBA00023242"/>
    </source>
</evidence>
<evidence type="ECO:0000256" key="5">
    <source>
        <dbReference type="ARBA" id="ARBA00022490"/>
    </source>
</evidence>
<keyword evidence="7" id="KW-0808">Transferase</keyword>
<name>A0AA38LIX0_TAXCH</name>
<dbReference type="GO" id="GO:0018025">
    <property type="term" value="F:calmodulin-lysine N-methyltransferase activity"/>
    <property type="evidence" value="ECO:0007669"/>
    <property type="project" value="UniProtKB-EC"/>
</dbReference>
<dbReference type="EC" id="2.1.1.60" evidence="3"/>
<dbReference type="GO" id="GO:0005737">
    <property type="term" value="C:cytoplasm"/>
    <property type="evidence" value="ECO:0007669"/>
    <property type="project" value="UniProtKB-SubCell"/>
</dbReference>
<dbReference type="InterPro" id="IPR029063">
    <property type="entry name" value="SAM-dependent_MTases_sf"/>
</dbReference>
<dbReference type="Proteomes" id="UP000824469">
    <property type="component" value="Unassembled WGS sequence"/>
</dbReference>
<protein>
    <recommendedName>
        <fullName evidence="4">Calmodulin-lysine N-methyltransferase</fullName>
        <ecNumber evidence="3">2.1.1.60</ecNumber>
    </recommendedName>
</protein>
<sequence length="233" mass="25907">MEERSTTLAASPTSSLSTASLRWRLLRQSFFPRSILPDMLSQEQTKRISRKPAGGFGLIANCMVIPKEEDHKQATKCTPSTTGTKDVLIEYNLPSRRAVSIVLLQRRENHVDLRDFEISKQQKIDNTGIVCLWPSEEVLTYFCILNGDMFRNKRVLELGSGYGLAGLSIAACTDSSEVVISDGNPQVVDYIQNNIDANMGFFGTTKVTSLLLHWSQGEVCHLGQSFDFILAAD</sequence>
<dbReference type="Pfam" id="PF10294">
    <property type="entry name" value="Methyltransf_16"/>
    <property type="match status" value="1"/>
</dbReference>
<dbReference type="OMA" id="NIDANMG"/>
<organism evidence="9 10">
    <name type="scientific">Taxus chinensis</name>
    <name type="common">Chinese yew</name>
    <name type="synonym">Taxus wallichiana var. chinensis</name>
    <dbReference type="NCBI Taxonomy" id="29808"/>
    <lineage>
        <taxon>Eukaryota</taxon>
        <taxon>Viridiplantae</taxon>
        <taxon>Streptophyta</taxon>
        <taxon>Embryophyta</taxon>
        <taxon>Tracheophyta</taxon>
        <taxon>Spermatophyta</taxon>
        <taxon>Pinopsida</taxon>
        <taxon>Pinidae</taxon>
        <taxon>Conifers II</taxon>
        <taxon>Cupressales</taxon>
        <taxon>Taxaceae</taxon>
        <taxon>Taxus</taxon>
    </lineage>
</organism>
<dbReference type="InterPro" id="IPR025800">
    <property type="entry name" value="CaM-Lys-N-MeTrfase"/>
</dbReference>
<gene>
    <name evidence="9" type="ORF">KI387_005877</name>
</gene>
<evidence type="ECO:0000256" key="2">
    <source>
        <dbReference type="ARBA" id="ARBA00004496"/>
    </source>
</evidence>
<accession>A0AA38LIX0</accession>
<dbReference type="InterPro" id="IPR019410">
    <property type="entry name" value="Methyltransf_16"/>
</dbReference>
<dbReference type="Gene3D" id="3.40.50.150">
    <property type="entry name" value="Vaccinia Virus protein VP39"/>
    <property type="match status" value="1"/>
</dbReference>
<dbReference type="SUPFAM" id="SSF53335">
    <property type="entry name" value="S-adenosyl-L-methionine-dependent methyltransferases"/>
    <property type="match status" value="1"/>
</dbReference>
<keyword evidence="8" id="KW-0539">Nucleus</keyword>
<keyword evidence="10" id="KW-1185">Reference proteome</keyword>
<dbReference type="PANTHER" id="PTHR13539">
    <property type="entry name" value="CALMODULIN-LYSINE N-METHYLTRANSFERASE"/>
    <property type="match status" value="1"/>
</dbReference>
<evidence type="ECO:0000256" key="3">
    <source>
        <dbReference type="ARBA" id="ARBA00011914"/>
    </source>
</evidence>
<evidence type="ECO:0000313" key="10">
    <source>
        <dbReference type="Proteomes" id="UP000824469"/>
    </source>
</evidence>
<dbReference type="AlphaFoldDB" id="A0AA38LIX0"/>
<dbReference type="GO" id="GO:0005634">
    <property type="term" value="C:nucleus"/>
    <property type="evidence" value="ECO:0007669"/>
    <property type="project" value="UniProtKB-SubCell"/>
</dbReference>
<evidence type="ECO:0000256" key="7">
    <source>
        <dbReference type="ARBA" id="ARBA00022679"/>
    </source>
</evidence>
<keyword evidence="6" id="KW-0489">Methyltransferase</keyword>
<dbReference type="EMBL" id="JAHRHJ020000002">
    <property type="protein sequence ID" value="KAH9325699.1"/>
    <property type="molecule type" value="Genomic_DNA"/>
</dbReference>
<evidence type="ECO:0000256" key="4">
    <source>
        <dbReference type="ARBA" id="ARBA00020594"/>
    </source>
</evidence>
<comment type="subcellular location">
    <subcellularLocation>
        <location evidence="2">Cytoplasm</location>
    </subcellularLocation>
    <subcellularLocation>
        <location evidence="1">Nucleus</location>
    </subcellularLocation>
</comment>
<keyword evidence="5" id="KW-0963">Cytoplasm</keyword>
<evidence type="ECO:0000256" key="1">
    <source>
        <dbReference type="ARBA" id="ARBA00004123"/>
    </source>
</evidence>
<evidence type="ECO:0000256" key="6">
    <source>
        <dbReference type="ARBA" id="ARBA00022603"/>
    </source>
</evidence>
<reference evidence="9 10" key="1">
    <citation type="journal article" date="2021" name="Nat. Plants">
        <title>The Taxus genome provides insights into paclitaxel biosynthesis.</title>
        <authorList>
            <person name="Xiong X."/>
            <person name="Gou J."/>
            <person name="Liao Q."/>
            <person name="Li Y."/>
            <person name="Zhou Q."/>
            <person name="Bi G."/>
            <person name="Li C."/>
            <person name="Du R."/>
            <person name="Wang X."/>
            <person name="Sun T."/>
            <person name="Guo L."/>
            <person name="Liang H."/>
            <person name="Lu P."/>
            <person name="Wu Y."/>
            <person name="Zhang Z."/>
            <person name="Ro D.K."/>
            <person name="Shang Y."/>
            <person name="Huang S."/>
            <person name="Yan J."/>
        </authorList>
    </citation>
    <scope>NUCLEOTIDE SEQUENCE [LARGE SCALE GENOMIC DNA]</scope>
    <source>
        <strain evidence="9">Ta-2019</strain>
    </source>
</reference>
<dbReference type="PANTHER" id="PTHR13539:SF3">
    <property type="entry name" value="CALMODULIN-LYSINE N-METHYLTRANSFERASE"/>
    <property type="match status" value="1"/>
</dbReference>
<evidence type="ECO:0000313" key="9">
    <source>
        <dbReference type="EMBL" id="KAH9325699.1"/>
    </source>
</evidence>
<dbReference type="GO" id="GO:0032259">
    <property type="term" value="P:methylation"/>
    <property type="evidence" value="ECO:0007669"/>
    <property type="project" value="UniProtKB-KW"/>
</dbReference>
<feature type="non-terminal residue" evidence="9">
    <location>
        <position position="1"/>
    </location>
</feature>
<proteinExistence type="predicted"/>